<dbReference type="SUPFAM" id="SSF48403">
    <property type="entry name" value="Ankyrin repeat"/>
    <property type="match status" value="1"/>
</dbReference>
<dbReference type="InterPro" id="IPR002110">
    <property type="entry name" value="Ankyrin_rpt"/>
</dbReference>
<dbReference type="RefSeq" id="WP_266058097.1">
    <property type="nucleotide sequence ID" value="NZ_JAPFQN010000010.1"/>
</dbReference>
<dbReference type="EMBL" id="JAPFQN010000010">
    <property type="protein sequence ID" value="MCX2745506.1"/>
    <property type="molecule type" value="Genomic_DNA"/>
</dbReference>
<evidence type="ECO:0008006" key="5">
    <source>
        <dbReference type="Google" id="ProtNLM"/>
    </source>
</evidence>
<dbReference type="PANTHER" id="PTHR24124:SF14">
    <property type="entry name" value="CHROMOSOME UNDETERMINED SCAFFOLD_25, WHOLE GENOME SHOTGUN SEQUENCE"/>
    <property type="match status" value="1"/>
</dbReference>
<protein>
    <recommendedName>
        <fullName evidence="5">Ankyrin repeat domain-containing protein</fullName>
    </recommendedName>
</protein>
<dbReference type="InterPro" id="IPR036770">
    <property type="entry name" value="Ankyrin_rpt-contain_sf"/>
</dbReference>
<dbReference type="Pfam" id="PF12796">
    <property type="entry name" value="Ank_2"/>
    <property type="match status" value="1"/>
</dbReference>
<proteinExistence type="predicted"/>
<sequence>MFFNNRKNTKVNFVPDKIRAEFEQALIHANKKEIFRLIKKYKIDCNGFIDNENNNPILQKALTVLNQYRDTPDQLTIINYLLENGANPNIKNREGYNSLHVSLSDHSLSKVSLLLIEKGNIDVNAQDENGNNLIFIAIREYGKTWRPDQKNINDLRYQIIEKLLNKGADLDLLNNHGINSRRWLEISNDQKLKALIKNFDQ</sequence>
<organism evidence="3 4">
    <name type="scientific">Mangrovivirga halotolerans</name>
    <dbReference type="NCBI Taxonomy" id="2993936"/>
    <lineage>
        <taxon>Bacteria</taxon>
        <taxon>Pseudomonadati</taxon>
        <taxon>Bacteroidota</taxon>
        <taxon>Cytophagia</taxon>
        <taxon>Cytophagales</taxon>
        <taxon>Mangrovivirgaceae</taxon>
        <taxon>Mangrovivirga</taxon>
    </lineage>
</organism>
<evidence type="ECO:0000313" key="4">
    <source>
        <dbReference type="Proteomes" id="UP001209885"/>
    </source>
</evidence>
<dbReference type="SMART" id="SM00248">
    <property type="entry name" value="ANK"/>
    <property type="match status" value="3"/>
</dbReference>
<reference evidence="3 4" key="1">
    <citation type="submission" date="2022-11" db="EMBL/GenBank/DDBJ databases">
        <title>The characterization of three novel Bacteroidetes species and genomic analysis of their roles in tidal elemental geochemical cycles.</title>
        <authorList>
            <person name="Ma K."/>
        </authorList>
    </citation>
    <scope>NUCLEOTIDE SEQUENCE [LARGE SCALE GENOMIC DNA]</scope>
    <source>
        <strain evidence="3 4">M17</strain>
    </source>
</reference>
<name>A0ABT3RVE8_9BACT</name>
<dbReference type="Gene3D" id="1.25.40.20">
    <property type="entry name" value="Ankyrin repeat-containing domain"/>
    <property type="match status" value="1"/>
</dbReference>
<comment type="caution">
    <text evidence="3">The sequence shown here is derived from an EMBL/GenBank/DDBJ whole genome shotgun (WGS) entry which is preliminary data.</text>
</comment>
<accession>A0ABT3RVE8</accession>
<dbReference type="Proteomes" id="UP001209885">
    <property type="component" value="Unassembled WGS sequence"/>
</dbReference>
<dbReference type="PANTHER" id="PTHR24124">
    <property type="entry name" value="ANKYRIN REPEAT FAMILY A"/>
    <property type="match status" value="1"/>
</dbReference>
<gene>
    <name evidence="3" type="ORF">OO013_16620</name>
</gene>
<keyword evidence="4" id="KW-1185">Reference proteome</keyword>
<evidence type="ECO:0000313" key="3">
    <source>
        <dbReference type="EMBL" id="MCX2745506.1"/>
    </source>
</evidence>
<keyword evidence="2" id="KW-0040">ANK repeat</keyword>
<keyword evidence="1" id="KW-0677">Repeat</keyword>
<evidence type="ECO:0000256" key="1">
    <source>
        <dbReference type="ARBA" id="ARBA00022737"/>
    </source>
</evidence>
<evidence type="ECO:0000256" key="2">
    <source>
        <dbReference type="ARBA" id="ARBA00023043"/>
    </source>
</evidence>